<evidence type="ECO:0000313" key="2">
    <source>
        <dbReference type="EMBL" id="KEY68375.1"/>
    </source>
</evidence>
<name>A0A084ASU6_STACB</name>
<dbReference type="Proteomes" id="UP000028045">
    <property type="component" value="Unassembled WGS sequence"/>
</dbReference>
<dbReference type="AlphaFoldDB" id="A0A084ASU6"/>
<accession>A0A084ASU6</accession>
<organism evidence="2 3">
    <name type="scientific">Stachybotrys chartarum (strain CBS 109288 / IBT 7711)</name>
    <name type="common">Toxic black mold</name>
    <name type="synonym">Stilbospora chartarum</name>
    <dbReference type="NCBI Taxonomy" id="1280523"/>
    <lineage>
        <taxon>Eukaryota</taxon>
        <taxon>Fungi</taxon>
        <taxon>Dikarya</taxon>
        <taxon>Ascomycota</taxon>
        <taxon>Pezizomycotina</taxon>
        <taxon>Sordariomycetes</taxon>
        <taxon>Hypocreomycetidae</taxon>
        <taxon>Hypocreales</taxon>
        <taxon>Stachybotryaceae</taxon>
        <taxon>Stachybotrys</taxon>
    </lineage>
</organism>
<dbReference type="EMBL" id="KL648579">
    <property type="protein sequence ID" value="KEY68375.1"/>
    <property type="molecule type" value="Genomic_DNA"/>
</dbReference>
<proteinExistence type="predicted"/>
<feature type="compositionally biased region" description="Polar residues" evidence="1">
    <location>
        <begin position="1"/>
        <end position="13"/>
    </location>
</feature>
<dbReference type="OrthoDB" id="4369670at2759"/>
<evidence type="ECO:0000313" key="3">
    <source>
        <dbReference type="Proteomes" id="UP000028045"/>
    </source>
</evidence>
<feature type="compositionally biased region" description="Basic and acidic residues" evidence="1">
    <location>
        <begin position="14"/>
        <end position="27"/>
    </location>
</feature>
<feature type="region of interest" description="Disordered" evidence="1">
    <location>
        <begin position="1"/>
        <end position="27"/>
    </location>
</feature>
<gene>
    <name evidence="2" type="ORF">S7711_10425</name>
</gene>
<protein>
    <submittedName>
        <fullName evidence="2">Uncharacterized protein</fullName>
    </submittedName>
</protein>
<keyword evidence="3" id="KW-1185">Reference proteome</keyword>
<dbReference type="HOGENOM" id="CLU_314757_0_0_1"/>
<sequence>MWEIQPQIQSTTNEEQHSSETKEEADIGTFREDLSKPGVRHFDPQRVVQPQIQCTATRLKHQRQSSEMGETPNKRSFRKWASLNVTVTSPSTDRFLQHDDEVISGAKMRDQAPVTPEILFPNLQETMTHLLNGLEQEQYQDLEFLDFPTWIKNNGGVTSVTNTLLAAVDRRVMALCNQKLSPRLWVLISKMYGLTYLLYRLNDILASQSEDEEPWPDSAGYADYTFKTRQRIPYHITRILAGSQETLPYYILSCGGGYRRAHIIRLWSLEPTSPTTAGSAPGRIRNHFQDVLEMVFCRAFQTLAAATLEQYWGPAPAGIKYANVGLNVLPPLLQSVHLGEPERRSFVIRLHTSPDPEVRRWISVRGKLTLQWNAVLSIARDSIRSPLYVDALRNALDRGNITMHIDNLAESRTVPGGTIATIQDIFESFERQWAAVTGKNATFTRPFGSSLRSRVGFVLSYGDVRIDGAESAIENPIRLTVQDVGTASNEGRQMLVDSNRKLIRMSSLRVIFLCGLLALDIILSGLRNHQRCELQLGKFTYEMIVEPSAGSSRLYIVCPELPVRNSTLPWPLARRLDIIIKFAAFITKTEGIISGIFESTSSLARILRQAQAEARGGTVWTAESLDINTRAWLIRKGFTEDDDIARLQQAAGGSLTRGILMLLHALPRRPYKISVKTAPESSYKPLRDKRHNVAFEKSHYQQVEALTNEVRRKSRVLFETELLDLDHDITVCREVNNARDKSRDKEVGTEDPALSLGTKILILDFQMPLCGESNENEEPDDEGDIEVEQSASFSNKMLELDDEMPVISEEDVIEEIDSGQQEIEVEQCRSIPKDEVAGTNSLGRSSEQQKGTTQNIWEPGQIAKSKWESRHRLEGYRVRAPTKVHAGGPLVNLGYIELYFPRDIEFGERYITIHPEFSAQGIRHPEVYATRALGTDPASRLAIRSTGILKDGTPFDIFLYRNAESAVLRANAFAGRVLDGKNRAEIQVLPRRWAPAYRDRRHVIGTPAGLRSSSSHEEISD</sequence>
<reference evidence="2 3" key="1">
    <citation type="journal article" date="2014" name="BMC Genomics">
        <title>Comparative genome sequencing reveals chemotype-specific gene clusters in the toxigenic black mold Stachybotrys.</title>
        <authorList>
            <person name="Semeiks J."/>
            <person name="Borek D."/>
            <person name="Otwinowski Z."/>
            <person name="Grishin N.V."/>
        </authorList>
    </citation>
    <scope>NUCLEOTIDE SEQUENCE [LARGE SCALE GENOMIC DNA]</scope>
    <source>
        <strain evidence="3">CBS 109288 / IBT 7711</strain>
    </source>
</reference>
<evidence type="ECO:0000256" key="1">
    <source>
        <dbReference type="SAM" id="MobiDB-lite"/>
    </source>
</evidence>